<dbReference type="EMBL" id="JAHBCI010000002">
    <property type="protein sequence ID" value="KAG9505287.1"/>
    <property type="molecule type" value="Genomic_DNA"/>
</dbReference>
<dbReference type="Proteomes" id="UP000827133">
    <property type="component" value="Unassembled WGS sequence"/>
</dbReference>
<dbReference type="AlphaFoldDB" id="A0A9P8DP29"/>
<comment type="caution">
    <text evidence="2">The sequence shown here is derived from an EMBL/GenBank/DDBJ whole genome shotgun (WGS) entry which is preliminary data.</text>
</comment>
<accession>A0A9P8DP29</accession>
<proteinExistence type="predicted"/>
<name>A0A9P8DP29_9HYPO</name>
<keyword evidence="3" id="KW-1185">Reference proteome</keyword>
<dbReference type="KEGG" id="fmu:J7337_002254"/>
<feature type="compositionally biased region" description="Polar residues" evidence="1">
    <location>
        <begin position="52"/>
        <end position="76"/>
    </location>
</feature>
<evidence type="ECO:0000313" key="2">
    <source>
        <dbReference type="EMBL" id="KAG9505287.1"/>
    </source>
</evidence>
<feature type="region of interest" description="Disordered" evidence="1">
    <location>
        <begin position="46"/>
        <end position="76"/>
    </location>
</feature>
<evidence type="ECO:0000313" key="3">
    <source>
        <dbReference type="Proteomes" id="UP000827133"/>
    </source>
</evidence>
<protein>
    <submittedName>
        <fullName evidence="2">Uncharacterized protein</fullName>
    </submittedName>
</protein>
<organism evidence="2 3">
    <name type="scientific">Fusarium musae</name>
    <dbReference type="NCBI Taxonomy" id="1042133"/>
    <lineage>
        <taxon>Eukaryota</taxon>
        <taxon>Fungi</taxon>
        <taxon>Dikarya</taxon>
        <taxon>Ascomycota</taxon>
        <taxon>Pezizomycotina</taxon>
        <taxon>Sordariomycetes</taxon>
        <taxon>Hypocreomycetidae</taxon>
        <taxon>Hypocreales</taxon>
        <taxon>Nectriaceae</taxon>
        <taxon>Fusarium</taxon>
    </lineage>
</organism>
<reference evidence="2" key="1">
    <citation type="journal article" date="2021" name="Mol. Plant Microbe Interact.">
        <title>Telomere to telomere genome assembly of Fusarium musae F31, causal agent of crown rot disease of banana.</title>
        <authorList>
            <person name="Degradi L."/>
            <person name="Tava V."/>
            <person name="Kunova A."/>
            <person name="Cortesi P."/>
            <person name="Saracchi M."/>
            <person name="Pasquali M."/>
        </authorList>
    </citation>
    <scope>NUCLEOTIDE SEQUENCE</scope>
    <source>
        <strain evidence="2">F31</strain>
    </source>
</reference>
<sequence>MLVLSALGIPSAIGIDAMRRSWMSKEITLNTPASVTAIGSVAITPVRRKTKTSNAMRSATGTRNTAKSTPKSSSARCRNAIPTEMVLNGTARNTIVEWTTATVEYSA</sequence>
<dbReference type="RefSeq" id="XP_044684286.1">
    <property type="nucleotide sequence ID" value="XM_044819986.1"/>
</dbReference>
<dbReference type="GeneID" id="68310111"/>
<gene>
    <name evidence="2" type="ORF">J7337_002254</name>
</gene>
<evidence type="ECO:0000256" key="1">
    <source>
        <dbReference type="SAM" id="MobiDB-lite"/>
    </source>
</evidence>